<dbReference type="Pfam" id="PF08837">
    <property type="entry name" value="DUF1810"/>
    <property type="match status" value="1"/>
</dbReference>
<keyword evidence="2" id="KW-1185">Reference proteome</keyword>
<reference evidence="1 2" key="1">
    <citation type="submission" date="2018-06" db="EMBL/GenBank/DDBJ databases">
        <title>Genomic Encyclopedia of Type Strains, Phase III (KMG-III): the genomes of soil and plant-associated and newly described type strains.</title>
        <authorList>
            <person name="Whitman W."/>
        </authorList>
    </citation>
    <scope>NUCLEOTIDE SEQUENCE [LARGE SCALE GENOMIC DNA]</scope>
    <source>
        <strain evidence="1 2">CECT 9025</strain>
    </source>
</reference>
<dbReference type="InterPro" id="IPR036287">
    <property type="entry name" value="Rv1873-like_sf"/>
</dbReference>
<dbReference type="PIRSF" id="PIRSF008546">
    <property type="entry name" value="UCP008546"/>
    <property type="match status" value="1"/>
</dbReference>
<proteinExistence type="predicted"/>
<dbReference type="SUPFAM" id="SSF140736">
    <property type="entry name" value="Rv1873-like"/>
    <property type="match status" value="1"/>
</dbReference>
<dbReference type="OrthoDB" id="9801870at2"/>
<sequence length="140" mass="15298">MSFDPQDFVAAQEAVWPAPLEELRGGRKATHWIWFVFPQVAGLGRSEMARRYALADLDEAGAYLSHAVLGPRLIEACEAMLANSGRPPEAVLGEIDAVKLRSSATLFAEVPQADPIFEAVLSSFYGGARDPQTLDRLGRR</sequence>
<evidence type="ECO:0000313" key="1">
    <source>
        <dbReference type="EMBL" id="PYE84533.1"/>
    </source>
</evidence>
<dbReference type="RefSeq" id="WP_110813618.1">
    <property type="nucleotide sequence ID" value="NZ_QJTE01000002.1"/>
</dbReference>
<evidence type="ECO:0000313" key="2">
    <source>
        <dbReference type="Proteomes" id="UP000248311"/>
    </source>
</evidence>
<dbReference type="Gene3D" id="1.25.40.380">
    <property type="entry name" value="Protein of unknown function DUF1810"/>
    <property type="match status" value="1"/>
</dbReference>
<dbReference type="InterPro" id="IPR014937">
    <property type="entry name" value="DUF1810"/>
</dbReference>
<protein>
    <submittedName>
        <fullName evidence="1">Uncharacterized protein (DUF1810 family)</fullName>
    </submittedName>
</protein>
<gene>
    <name evidence="1" type="ORF">DFP88_102333</name>
</gene>
<name>A0A318SS53_9RHOB</name>
<dbReference type="AlphaFoldDB" id="A0A318SS53"/>
<accession>A0A318SS53</accession>
<organism evidence="1 2">
    <name type="scientific">Pseudoroseicyclus aestuarii</name>
    <dbReference type="NCBI Taxonomy" id="1795041"/>
    <lineage>
        <taxon>Bacteria</taxon>
        <taxon>Pseudomonadati</taxon>
        <taxon>Pseudomonadota</taxon>
        <taxon>Alphaproteobacteria</taxon>
        <taxon>Rhodobacterales</taxon>
        <taxon>Paracoccaceae</taxon>
        <taxon>Pseudoroseicyclus</taxon>
    </lineage>
</organism>
<dbReference type="Proteomes" id="UP000248311">
    <property type="component" value="Unassembled WGS sequence"/>
</dbReference>
<comment type="caution">
    <text evidence="1">The sequence shown here is derived from an EMBL/GenBank/DDBJ whole genome shotgun (WGS) entry which is preliminary data.</text>
</comment>
<dbReference type="EMBL" id="QJTE01000002">
    <property type="protein sequence ID" value="PYE84533.1"/>
    <property type="molecule type" value="Genomic_DNA"/>
</dbReference>